<dbReference type="PROSITE" id="PS50297">
    <property type="entry name" value="ANK_REP_REGION"/>
    <property type="match status" value="2"/>
</dbReference>
<evidence type="ECO:0000313" key="4">
    <source>
        <dbReference type="EMBL" id="PTB45202.1"/>
    </source>
</evidence>
<dbReference type="SMART" id="SM00248">
    <property type="entry name" value="ANK"/>
    <property type="match status" value="11"/>
</dbReference>
<dbReference type="AlphaFoldDB" id="A0A2T3ZK94"/>
<dbReference type="PROSITE" id="PS50088">
    <property type="entry name" value="ANK_REPEAT"/>
    <property type="match status" value="2"/>
</dbReference>
<keyword evidence="2 3" id="KW-0040">ANK repeat</keyword>
<dbReference type="Gene3D" id="1.25.40.20">
    <property type="entry name" value="Ankyrin repeat-containing domain"/>
    <property type="match status" value="2"/>
</dbReference>
<dbReference type="Pfam" id="PF00023">
    <property type="entry name" value="Ank"/>
    <property type="match status" value="1"/>
</dbReference>
<dbReference type="Proteomes" id="UP000240493">
    <property type="component" value="Unassembled WGS sequence"/>
</dbReference>
<evidence type="ECO:0000256" key="3">
    <source>
        <dbReference type="PROSITE-ProRule" id="PRU00023"/>
    </source>
</evidence>
<dbReference type="SUPFAM" id="SSF48403">
    <property type="entry name" value="Ankyrin repeat"/>
    <property type="match status" value="1"/>
</dbReference>
<dbReference type="InterPro" id="IPR002110">
    <property type="entry name" value="Ankyrin_rpt"/>
</dbReference>
<accession>A0A2T3ZK94</accession>
<protein>
    <submittedName>
        <fullName evidence="4">Uncharacterized protein</fullName>
    </submittedName>
</protein>
<sequence length="517" mass="57438">MARQPSNSDKGQLILGFDVLYMILMDYLEKDKDVLNFMLASKLYYEQFHNAWLLHNVLHRGCTALEGAVRGANRVMVERILEIPGIEAAVPRGMWPMTVAIARACGCLDIMRLILKVNCVRTSIDEEAHEIAIKGTEAWKGREFGDSWLQIMWDAVRSDQADVVDLFLSHGMTVELCGPSGMTALHIATGGAEKEHLVRLLLEKYKADPNNMAVTSFPWWDTPLHLAAARGSATVVKLLLEHKADPCYGHEGGLCPALGTAAERGHKDVVEILSQDERVELSAQDWMGVTVLSDAVWGGKADVVQMLLENERIDPNAPASHGRSPLLIAAQYAALNPDEDPDEDKETDASGLAMTKLLLSDKRVDMFLRDDGGRNALFWAARSGKHKVLEMYLADGRLDPNETDNDLRTPVSATSCEKCMDLLINDTRVDLNMADNRGMTPLMHNTLERNKANIERLISSCRVDVGKVNMEGNTALRLALRTRGCNRIVTLLRMGKPRAPLAGRRHWRLMEPGEDVD</sequence>
<feature type="repeat" description="ANK" evidence="3">
    <location>
        <begin position="222"/>
        <end position="245"/>
    </location>
</feature>
<dbReference type="PANTHER" id="PTHR24198:SF165">
    <property type="entry name" value="ANKYRIN REPEAT-CONTAINING PROTEIN-RELATED"/>
    <property type="match status" value="1"/>
</dbReference>
<dbReference type="PANTHER" id="PTHR24198">
    <property type="entry name" value="ANKYRIN REPEAT AND PROTEIN KINASE DOMAIN-CONTAINING PROTEIN"/>
    <property type="match status" value="1"/>
</dbReference>
<feature type="repeat" description="ANK" evidence="3">
    <location>
        <begin position="180"/>
        <end position="204"/>
    </location>
</feature>
<dbReference type="InterPro" id="IPR036770">
    <property type="entry name" value="Ankyrin_rpt-contain_sf"/>
</dbReference>
<dbReference type="OrthoDB" id="426293at2759"/>
<evidence type="ECO:0000313" key="5">
    <source>
        <dbReference type="Proteomes" id="UP000240493"/>
    </source>
</evidence>
<dbReference type="STRING" id="1042311.A0A2T3ZK94"/>
<dbReference type="EMBL" id="KZ679257">
    <property type="protein sequence ID" value="PTB45202.1"/>
    <property type="molecule type" value="Genomic_DNA"/>
</dbReference>
<organism evidence="4 5">
    <name type="scientific">Trichoderma asperellum (strain ATCC 204424 / CBS 433.97 / NBRC 101777)</name>
    <dbReference type="NCBI Taxonomy" id="1042311"/>
    <lineage>
        <taxon>Eukaryota</taxon>
        <taxon>Fungi</taxon>
        <taxon>Dikarya</taxon>
        <taxon>Ascomycota</taxon>
        <taxon>Pezizomycotina</taxon>
        <taxon>Sordariomycetes</taxon>
        <taxon>Hypocreomycetidae</taxon>
        <taxon>Hypocreales</taxon>
        <taxon>Hypocreaceae</taxon>
        <taxon>Trichoderma</taxon>
    </lineage>
</organism>
<proteinExistence type="predicted"/>
<evidence type="ECO:0000256" key="2">
    <source>
        <dbReference type="ARBA" id="ARBA00023043"/>
    </source>
</evidence>
<keyword evidence="1" id="KW-0677">Repeat</keyword>
<evidence type="ECO:0000256" key="1">
    <source>
        <dbReference type="ARBA" id="ARBA00022737"/>
    </source>
</evidence>
<reference evidence="4 5" key="1">
    <citation type="submission" date="2016-07" db="EMBL/GenBank/DDBJ databases">
        <title>Multiple horizontal gene transfer events from other fungi enriched the ability of initially mycotrophic Trichoderma (Ascomycota) to feed on dead plant biomass.</title>
        <authorList>
            <consortium name="DOE Joint Genome Institute"/>
            <person name="Aerts A."/>
            <person name="Atanasova L."/>
            <person name="Chenthamara K."/>
            <person name="Zhang J."/>
            <person name="Grujic M."/>
            <person name="Henrissat B."/>
            <person name="Kuo A."/>
            <person name="Salamov A."/>
            <person name="Lipzen A."/>
            <person name="Labutti K."/>
            <person name="Barry K."/>
            <person name="Miao Y."/>
            <person name="Rahimi M.J."/>
            <person name="Shen Q."/>
            <person name="Grigoriev I.V."/>
            <person name="Kubicek C.P."/>
            <person name="Druzhinina I.S."/>
        </authorList>
    </citation>
    <scope>NUCLEOTIDE SEQUENCE [LARGE SCALE GENOMIC DNA]</scope>
    <source>
        <strain evidence="4 5">CBS 433.97</strain>
    </source>
</reference>
<name>A0A2T3ZK94_TRIA4</name>
<keyword evidence="5" id="KW-1185">Reference proteome</keyword>
<dbReference type="Pfam" id="PF12796">
    <property type="entry name" value="Ank_2"/>
    <property type="match status" value="1"/>
</dbReference>
<gene>
    <name evidence="4" type="ORF">M441DRAFT_184272</name>
</gene>